<feature type="signal peptide" evidence="1">
    <location>
        <begin position="1"/>
        <end position="18"/>
    </location>
</feature>
<reference evidence="2" key="1">
    <citation type="submission" date="2013-07" db="EMBL/GenBank/DDBJ databases">
        <authorList>
            <consortium name="DOE Joint Genome Institute"/>
            <person name="Anderson I."/>
            <person name="Huntemann M."/>
            <person name="Han J."/>
            <person name="Chen A."/>
            <person name="Kyrpides N."/>
            <person name="Mavromatis K."/>
            <person name="Markowitz V."/>
            <person name="Palaniappan K."/>
            <person name="Ivanova N."/>
            <person name="Schaumberg A."/>
            <person name="Pati A."/>
            <person name="Liolios K."/>
            <person name="Nordberg H.P."/>
            <person name="Cantor M.N."/>
            <person name="Hua S.X."/>
            <person name="Woyke T."/>
        </authorList>
    </citation>
    <scope>NUCLEOTIDE SEQUENCE [LARGE SCALE GENOMIC DNA]</scope>
    <source>
        <strain evidence="2">DSM 17970</strain>
    </source>
</reference>
<accession>A0ABN0RU30</accession>
<dbReference type="PROSITE" id="PS51257">
    <property type="entry name" value="PROKAR_LIPOPROTEIN"/>
    <property type="match status" value="1"/>
</dbReference>
<gene>
    <name evidence="2" type="ORF">XylorDRAFT_0087</name>
</gene>
<proteinExistence type="predicted"/>
<comment type="caution">
    <text evidence="2">The sequence shown here is derived from an EMBL/GenBank/DDBJ whole genome shotgun (WGS) entry which is preliminary data.</text>
</comment>
<evidence type="ECO:0000313" key="3">
    <source>
        <dbReference type="Proteomes" id="UP000243438"/>
    </source>
</evidence>
<sequence>MKYIFKLFCLSMATTVLVACNKDEDHYYIKQISKMSVYISLQDSRGNLVNDSATISKLVGFKNKINDMRGATQERPFDYEDILHINGTWYYTIVPSERYNVQFPSSAMYIATDTLTFGKTKYELQQMVDFNVSTPDSDKVVWLKIDKQKVNSMFPDEFGFYFRLTYK</sequence>
<evidence type="ECO:0000313" key="2">
    <source>
        <dbReference type="EMBL" id="EXG77742.1"/>
    </source>
</evidence>
<keyword evidence="1" id="KW-0732">Signal</keyword>
<protein>
    <submittedName>
        <fullName evidence="2">Uncharacterized protein</fullName>
    </submittedName>
</protein>
<dbReference type="Proteomes" id="UP000243438">
    <property type="component" value="Unassembled WGS sequence"/>
</dbReference>
<dbReference type="EMBL" id="JFBS01000001">
    <property type="protein sequence ID" value="EXG77742.1"/>
    <property type="molecule type" value="Genomic_DNA"/>
</dbReference>
<organism evidence="2 3">
    <name type="scientific">Xylanibacter oryzae DSM 17970</name>
    <dbReference type="NCBI Taxonomy" id="915438"/>
    <lineage>
        <taxon>Bacteria</taxon>
        <taxon>Pseudomonadati</taxon>
        <taxon>Bacteroidota</taxon>
        <taxon>Bacteroidia</taxon>
        <taxon>Bacteroidales</taxon>
        <taxon>Prevotellaceae</taxon>
        <taxon>Xylanibacter</taxon>
    </lineage>
</organism>
<dbReference type="RefSeq" id="WP_154655634.1">
    <property type="nucleotide sequence ID" value="NZ_KK073873.1"/>
</dbReference>
<feature type="chain" id="PRO_5045944016" evidence="1">
    <location>
        <begin position="19"/>
        <end position="167"/>
    </location>
</feature>
<name>A0ABN0RU30_9BACT</name>
<evidence type="ECO:0000256" key="1">
    <source>
        <dbReference type="SAM" id="SignalP"/>
    </source>
</evidence>
<keyword evidence="3" id="KW-1185">Reference proteome</keyword>